<dbReference type="Proteomes" id="UP000593567">
    <property type="component" value="Unassembled WGS sequence"/>
</dbReference>
<dbReference type="Pfam" id="PF02990">
    <property type="entry name" value="EMP70"/>
    <property type="match status" value="1"/>
</dbReference>
<dbReference type="AlphaFoldDB" id="A0A7J7KPA4"/>
<feature type="transmembrane region" description="Helical" evidence="7">
    <location>
        <begin position="467"/>
        <end position="487"/>
    </location>
</feature>
<feature type="transmembrane region" description="Helical" evidence="7">
    <location>
        <begin position="539"/>
        <end position="563"/>
    </location>
</feature>
<feature type="transmembrane region" description="Helical" evidence="7">
    <location>
        <begin position="665"/>
        <end position="686"/>
    </location>
</feature>
<feature type="transmembrane region" description="Helical" evidence="7">
    <location>
        <begin position="698"/>
        <end position="721"/>
    </location>
</feature>
<feature type="transmembrane region" description="Helical" evidence="7">
    <location>
        <begin position="434"/>
        <end position="461"/>
    </location>
</feature>
<evidence type="ECO:0000256" key="6">
    <source>
        <dbReference type="ARBA" id="ARBA00023136"/>
    </source>
</evidence>
<keyword evidence="5 7" id="KW-1133">Transmembrane helix</keyword>
<proteinExistence type="inferred from homology"/>
<evidence type="ECO:0000256" key="1">
    <source>
        <dbReference type="ARBA" id="ARBA00004141"/>
    </source>
</evidence>
<dbReference type="GO" id="GO:0072657">
    <property type="term" value="P:protein localization to membrane"/>
    <property type="evidence" value="ECO:0007669"/>
    <property type="project" value="TreeGrafter"/>
</dbReference>
<keyword evidence="3 7" id="KW-0812">Transmembrane</keyword>
<feature type="transmembrane region" description="Helical" evidence="7">
    <location>
        <begin position="373"/>
        <end position="391"/>
    </location>
</feature>
<gene>
    <name evidence="8" type="ORF">EB796_001698</name>
</gene>
<accession>A0A7J7KPA4</accession>
<evidence type="ECO:0000256" key="2">
    <source>
        <dbReference type="ARBA" id="ARBA00005227"/>
    </source>
</evidence>
<keyword evidence="4" id="KW-0732">Signal</keyword>
<keyword evidence="6 7" id="KW-0472">Membrane</keyword>
<evidence type="ECO:0000256" key="5">
    <source>
        <dbReference type="ARBA" id="ARBA00022989"/>
    </source>
</evidence>
<dbReference type="EMBL" id="VXIV02000188">
    <property type="protein sequence ID" value="KAF6040011.1"/>
    <property type="molecule type" value="Genomic_DNA"/>
</dbReference>
<comment type="caution">
    <text evidence="8">The sequence shown here is derived from an EMBL/GenBank/DDBJ whole genome shotgun (WGS) entry which is preliminary data.</text>
</comment>
<evidence type="ECO:0000256" key="3">
    <source>
        <dbReference type="ARBA" id="ARBA00022692"/>
    </source>
</evidence>
<protein>
    <recommendedName>
        <fullName evidence="7">Transmembrane 9 superfamily member</fullName>
    </recommendedName>
</protein>
<dbReference type="OrthoDB" id="1666796at2759"/>
<keyword evidence="9" id="KW-1185">Reference proteome</keyword>
<reference evidence="8" key="1">
    <citation type="submission" date="2020-06" db="EMBL/GenBank/DDBJ databases">
        <title>Draft genome of Bugula neritina, a colonial animal packing powerful symbionts and potential medicines.</title>
        <authorList>
            <person name="Rayko M."/>
        </authorList>
    </citation>
    <scope>NUCLEOTIDE SEQUENCE [LARGE SCALE GENOMIC DNA]</scope>
    <source>
        <strain evidence="8">Kwan_BN1</strain>
    </source>
</reference>
<sequence length="754" mass="84868">MPVTTLTLRRIAPVAVQCCTGIQATYACKCSDIMHFLFEMMLKPGSLPPSCVLIYLVIAAPLTVAYYFPSASPNNYCDLYPNGTEVPNCPNKIAVYAGSLDSSRSVLAFNYNRFPFCSVEDGSASTKYRGLRFFTDKIVKAPINLEYRKQVACNVICEKEMIIPGSDKSKNTDKSKMADLKSSQLLMRAIQLNYQQHWLVDDIPVQLCYKVQVMDQSRSTHCERSFPIGCYVDEKGEQRDFCNSDIGRYTEEKAFYLFNHLDIVITYHPAGDKSEWLSTLPDGAKERNPGRIIDIKVTVSSVNQIVNKAKDQPTCEIIHNAPPLFFKTEEESKAKTVAYSYSVNWMRSDMHWSYRWNKILQPFSDANVLKFTLINNLVVLAFCTLASVVVVKRINCTTRCTLDSQVKKEFAWRKKFEWTLIHGDLFKSPRRKMLVSLCVGQGSQFTCAALLTLCVASFGVLSPANPGAIMLCSVICYVLSAFIAGILSTKVYKAFGGLFWKTNTALTSFLVPGIFYGWYVAMNLIIQLQGGDNSTPFSTLAILLALWLCVSAPLTFAGAYVVARQPNVSPYKQAKDSLADTQPPVPKRQARVKQLIMALAAGVLPLGAIFLHIYFILNNLWFNQVYDAFGLLLVMVVIFIVLTMEEAILFGHFQLRLGITNWHTRVLGTGGLAAFYLFMYIIHFIVKNVSLEDSVSKFIVLSYTLMATFAYFLAMACWSFLPTWLFFKRMYAVVSKDFIHQPLSLEQTEVEGQI</sequence>
<evidence type="ECO:0000256" key="4">
    <source>
        <dbReference type="ARBA" id="ARBA00022729"/>
    </source>
</evidence>
<evidence type="ECO:0000313" key="9">
    <source>
        <dbReference type="Proteomes" id="UP000593567"/>
    </source>
</evidence>
<evidence type="ECO:0000256" key="7">
    <source>
        <dbReference type="RuleBase" id="RU363079"/>
    </source>
</evidence>
<evidence type="ECO:0000313" key="8">
    <source>
        <dbReference type="EMBL" id="KAF6040011.1"/>
    </source>
</evidence>
<comment type="similarity">
    <text evidence="2 7">Belongs to the nonaspanin (TM9SF) (TC 9.A.2) family.</text>
</comment>
<dbReference type="PANTHER" id="PTHR10766:SF176">
    <property type="entry name" value="TRANSMEMBRANE 9 SUPERFAMILY MEMBER"/>
    <property type="match status" value="1"/>
</dbReference>
<organism evidence="8 9">
    <name type="scientific">Bugula neritina</name>
    <name type="common">Brown bryozoan</name>
    <name type="synonym">Sertularia neritina</name>
    <dbReference type="NCBI Taxonomy" id="10212"/>
    <lineage>
        <taxon>Eukaryota</taxon>
        <taxon>Metazoa</taxon>
        <taxon>Spiralia</taxon>
        <taxon>Lophotrochozoa</taxon>
        <taxon>Bryozoa</taxon>
        <taxon>Gymnolaemata</taxon>
        <taxon>Cheilostomatida</taxon>
        <taxon>Flustrina</taxon>
        <taxon>Buguloidea</taxon>
        <taxon>Bugulidae</taxon>
        <taxon>Bugula</taxon>
    </lineage>
</organism>
<dbReference type="GO" id="GO:0016020">
    <property type="term" value="C:membrane"/>
    <property type="evidence" value="ECO:0007669"/>
    <property type="project" value="UniProtKB-SubCell"/>
</dbReference>
<comment type="subcellular location">
    <subcellularLocation>
        <location evidence="1">Membrane</location>
        <topology evidence="1">Multi-pass membrane protein</topology>
    </subcellularLocation>
</comment>
<dbReference type="PANTHER" id="PTHR10766">
    <property type="entry name" value="TRANSMEMBRANE 9 SUPERFAMILY PROTEIN"/>
    <property type="match status" value="1"/>
</dbReference>
<feature type="transmembrane region" description="Helical" evidence="7">
    <location>
        <begin position="595"/>
        <end position="617"/>
    </location>
</feature>
<feature type="transmembrane region" description="Helical" evidence="7">
    <location>
        <begin position="629"/>
        <end position="653"/>
    </location>
</feature>
<dbReference type="InterPro" id="IPR004240">
    <property type="entry name" value="EMP70"/>
</dbReference>
<name>A0A7J7KPA4_BUGNE</name>